<sequence>ARRGTSSVLPCSSSSRGFRASTRPGAIQRGVVGVRRRTHGGDHGAEHNSVGFAVDGESDCPILDPFVADDEVKL</sequence>
<name>A0ABW0FBV3_9MICO</name>
<keyword evidence="3" id="KW-1185">Reference proteome</keyword>
<feature type="non-terminal residue" evidence="2">
    <location>
        <position position="1"/>
    </location>
</feature>
<evidence type="ECO:0000313" key="2">
    <source>
        <dbReference type="EMBL" id="MFC5296927.1"/>
    </source>
</evidence>
<proteinExistence type="predicted"/>
<dbReference type="EMBL" id="JBHSLN010000017">
    <property type="protein sequence ID" value="MFC5296927.1"/>
    <property type="molecule type" value="Genomic_DNA"/>
</dbReference>
<dbReference type="GeneID" id="303296089"/>
<evidence type="ECO:0000256" key="1">
    <source>
        <dbReference type="SAM" id="MobiDB-lite"/>
    </source>
</evidence>
<dbReference type="Proteomes" id="UP001595937">
    <property type="component" value="Unassembled WGS sequence"/>
</dbReference>
<comment type="caution">
    <text evidence="2">The sequence shown here is derived from an EMBL/GenBank/DDBJ whole genome shotgun (WGS) entry which is preliminary data.</text>
</comment>
<reference evidence="3" key="1">
    <citation type="journal article" date="2019" name="Int. J. Syst. Evol. Microbiol.">
        <title>The Global Catalogue of Microorganisms (GCM) 10K type strain sequencing project: providing services to taxonomists for standard genome sequencing and annotation.</title>
        <authorList>
            <consortium name="The Broad Institute Genomics Platform"/>
            <consortium name="The Broad Institute Genome Sequencing Center for Infectious Disease"/>
            <person name="Wu L."/>
            <person name="Ma J."/>
        </authorList>
    </citation>
    <scope>NUCLEOTIDE SEQUENCE [LARGE SCALE GENOMIC DNA]</scope>
    <source>
        <strain evidence="3">CGMCC 1.16455</strain>
    </source>
</reference>
<organism evidence="2 3">
    <name type="scientific">Brachybacterium tyrofermentans</name>
    <dbReference type="NCBI Taxonomy" id="47848"/>
    <lineage>
        <taxon>Bacteria</taxon>
        <taxon>Bacillati</taxon>
        <taxon>Actinomycetota</taxon>
        <taxon>Actinomycetes</taxon>
        <taxon>Micrococcales</taxon>
        <taxon>Dermabacteraceae</taxon>
        <taxon>Brachybacterium</taxon>
    </lineage>
</organism>
<evidence type="ECO:0000313" key="3">
    <source>
        <dbReference type="Proteomes" id="UP001595937"/>
    </source>
</evidence>
<gene>
    <name evidence="2" type="ORF">ACFPK8_05340</name>
</gene>
<feature type="compositionally biased region" description="Polar residues" evidence="1">
    <location>
        <begin position="1"/>
        <end position="16"/>
    </location>
</feature>
<protein>
    <submittedName>
        <fullName evidence="2">Uncharacterized protein</fullName>
    </submittedName>
</protein>
<accession>A0ABW0FBV3</accession>
<dbReference type="RefSeq" id="WP_343922335.1">
    <property type="nucleotide sequence ID" value="NZ_BAAAIR010000009.1"/>
</dbReference>
<feature type="region of interest" description="Disordered" evidence="1">
    <location>
        <begin position="1"/>
        <end position="26"/>
    </location>
</feature>